<keyword evidence="9" id="KW-1185">Reference proteome</keyword>
<dbReference type="Pfam" id="PF00892">
    <property type="entry name" value="EamA"/>
    <property type="match status" value="2"/>
</dbReference>
<evidence type="ECO:0000256" key="1">
    <source>
        <dbReference type="ARBA" id="ARBA00004141"/>
    </source>
</evidence>
<evidence type="ECO:0000313" key="9">
    <source>
        <dbReference type="Proteomes" id="UP000240971"/>
    </source>
</evidence>
<comment type="subcellular location">
    <subcellularLocation>
        <location evidence="1">Membrane</location>
        <topology evidence="1">Multi-pass membrane protein</topology>
    </subcellularLocation>
</comment>
<evidence type="ECO:0000313" key="8">
    <source>
        <dbReference type="EMBL" id="PSL43423.1"/>
    </source>
</evidence>
<dbReference type="OrthoDB" id="9812547at2"/>
<organism evidence="8 9">
    <name type="scientific">Chitinophaga niastensis</name>
    <dbReference type="NCBI Taxonomy" id="536980"/>
    <lineage>
        <taxon>Bacteria</taxon>
        <taxon>Pseudomonadati</taxon>
        <taxon>Bacteroidota</taxon>
        <taxon>Chitinophagia</taxon>
        <taxon>Chitinophagales</taxon>
        <taxon>Chitinophagaceae</taxon>
        <taxon>Chitinophaga</taxon>
    </lineage>
</organism>
<evidence type="ECO:0000256" key="6">
    <source>
        <dbReference type="SAM" id="Phobius"/>
    </source>
</evidence>
<protein>
    <submittedName>
        <fullName evidence="8">Drug/metabolite transporter (DMT)-like permease</fullName>
    </submittedName>
</protein>
<dbReference type="RefSeq" id="WP_106531026.1">
    <property type="nucleotide sequence ID" value="NZ_PYAW01000008.1"/>
</dbReference>
<dbReference type="PANTHER" id="PTHR32322:SF2">
    <property type="entry name" value="EAMA DOMAIN-CONTAINING PROTEIN"/>
    <property type="match status" value="1"/>
</dbReference>
<reference evidence="8 9" key="1">
    <citation type="submission" date="2018-03" db="EMBL/GenBank/DDBJ databases">
        <title>Genomic Encyclopedia of Archaeal and Bacterial Type Strains, Phase II (KMG-II): from individual species to whole genera.</title>
        <authorList>
            <person name="Goeker M."/>
        </authorList>
    </citation>
    <scope>NUCLEOTIDE SEQUENCE [LARGE SCALE GENOMIC DNA]</scope>
    <source>
        <strain evidence="8 9">DSM 24859</strain>
    </source>
</reference>
<feature type="transmembrane region" description="Helical" evidence="6">
    <location>
        <begin position="102"/>
        <end position="123"/>
    </location>
</feature>
<comment type="similarity">
    <text evidence="2">Belongs to the EamA transporter family.</text>
</comment>
<feature type="transmembrane region" description="Helical" evidence="6">
    <location>
        <begin position="230"/>
        <end position="247"/>
    </location>
</feature>
<comment type="caution">
    <text evidence="8">The sequence shown here is derived from an EMBL/GenBank/DDBJ whole genome shotgun (WGS) entry which is preliminary data.</text>
</comment>
<feature type="domain" description="EamA" evidence="7">
    <location>
        <begin position="16"/>
        <end position="147"/>
    </location>
</feature>
<sequence>MKTLSKPGSPLSSKLVLCLLAVYIIWGSTYLGMKIATKVVPPFLLSALRFLLAGSLLLVIGHLREKVWPTRQQFLSACFVGVLLIGIGNTTVALAVHYMPSGLVALLVAAMPAWIMGIDWAFFSKKRPSALTMIGIALGFLGLFLLFNPFAQHDVRTFPLWPIIVVVVGNICWAVGTLFVQRLPMPTQITSTAIQMLAGSVFSFLVSGIFEPGAWSTLPMMTPEGWTAYLYLVLIGSLVGYTSYSWLAKNAPPKLTATYAYINPVVALFLGWAIGHEAITSMIGVASAIVISGVVLMTLGRK</sequence>
<dbReference type="AlphaFoldDB" id="A0A2P8HB26"/>
<dbReference type="GO" id="GO:0016020">
    <property type="term" value="C:membrane"/>
    <property type="evidence" value="ECO:0007669"/>
    <property type="project" value="UniProtKB-SubCell"/>
</dbReference>
<name>A0A2P8HB26_CHINA</name>
<dbReference type="PANTHER" id="PTHR32322">
    <property type="entry name" value="INNER MEMBRANE TRANSPORTER"/>
    <property type="match status" value="1"/>
</dbReference>
<dbReference type="InterPro" id="IPR000620">
    <property type="entry name" value="EamA_dom"/>
</dbReference>
<feature type="transmembrane region" description="Helical" evidence="6">
    <location>
        <begin position="43"/>
        <end position="62"/>
    </location>
</feature>
<evidence type="ECO:0000259" key="7">
    <source>
        <dbReference type="Pfam" id="PF00892"/>
    </source>
</evidence>
<evidence type="ECO:0000256" key="2">
    <source>
        <dbReference type="ARBA" id="ARBA00007362"/>
    </source>
</evidence>
<keyword evidence="4 6" id="KW-1133">Transmembrane helix</keyword>
<feature type="transmembrane region" description="Helical" evidence="6">
    <location>
        <begin position="74"/>
        <end position="96"/>
    </location>
</feature>
<evidence type="ECO:0000256" key="3">
    <source>
        <dbReference type="ARBA" id="ARBA00022692"/>
    </source>
</evidence>
<dbReference type="InterPro" id="IPR050638">
    <property type="entry name" value="AA-Vitamin_Transporters"/>
</dbReference>
<evidence type="ECO:0000256" key="5">
    <source>
        <dbReference type="ARBA" id="ARBA00023136"/>
    </source>
</evidence>
<feature type="domain" description="EamA" evidence="7">
    <location>
        <begin position="161"/>
        <end position="298"/>
    </location>
</feature>
<keyword evidence="3 6" id="KW-0812">Transmembrane</keyword>
<dbReference type="Proteomes" id="UP000240971">
    <property type="component" value="Unassembled WGS sequence"/>
</dbReference>
<dbReference type="InterPro" id="IPR037185">
    <property type="entry name" value="EmrE-like"/>
</dbReference>
<feature type="transmembrane region" description="Helical" evidence="6">
    <location>
        <begin position="159"/>
        <end position="180"/>
    </location>
</feature>
<proteinExistence type="inferred from homology"/>
<keyword evidence="5 6" id="KW-0472">Membrane</keyword>
<accession>A0A2P8HB26</accession>
<dbReference type="SUPFAM" id="SSF103481">
    <property type="entry name" value="Multidrug resistance efflux transporter EmrE"/>
    <property type="match status" value="2"/>
</dbReference>
<feature type="transmembrane region" description="Helical" evidence="6">
    <location>
        <begin position="12"/>
        <end position="31"/>
    </location>
</feature>
<feature type="transmembrane region" description="Helical" evidence="6">
    <location>
        <begin position="259"/>
        <end position="275"/>
    </location>
</feature>
<feature type="transmembrane region" description="Helical" evidence="6">
    <location>
        <begin position="130"/>
        <end position="147"/>
    </location>
</feature>
<feature type="transmembrane region" description="Helical" evidence="6">
    <location>
        <begin position="281"/>
        <end position="299"/>
    </location>
</feature>
<evidence type="ECO:0000256" key="4">
    <source>
        <dbReference type="ARBA" id="ARBA00022989"/>
    </source>
</evidence>
<dbReference type="EMBL" id="PYAW01000008">
    <property type="protein sequence ID" value="PSL43423.1"/>
    <property type="molecule type" value="Genomic_DNA"/>
</dbReference>
<feature type="transmembrane region" description="Helical" evidence="6">
    <location>
        <begin position="192"/>
        <end position="210"/>
    </location>
</feature>
<gene>
    <name evidence="8" type="ORF">CLV51_108113</name>
</gene>